<dbReference type="Proteomes" id="UP000251571">
    <property type="component" value="Unassembled WGS sequence"/>
</dbReference>
<proteinExistence type="predicted"/>
<gene>
    <name evidence="2" type="ORF">BCF38_101577</name>
    <name evidence="3" type="ORF">SAMN05421539_101577</name>
</gene>
<dbReference type="EMBL" id="QGDJ01000001">
    <property type="protein sequence ID" value="PWJ22167.1"/>
    <property type="molecule type" value="Genomic_DNA"/>
</dbReference>
<dbReference type="AlphaFoldDB" id="A0A2Y9A2E3"/>
<name>A0A2Y9A2E3_9RHOB</name>
<evidence type="ECO:0000256" key="1">
    <source>
        <dbReference type="SAM" id="SignalP"/>
    </source>
</evidence>
<feature type="signal peptide" evidence="1">
    <location>
        <begin position="1"/>
        <end position="17"/>
    </location>
</feature>
<evidence type="ECO:0000313" key="5">
    <source>
        <dbReference type="Proteomes" id="UP000251571"/>
    </source>
</evidence>
<evidence type="ECO:0000313" key="3">
    <source>
        <dbReference type="EMBL" id="SSA38445.1"/>
    </source>
</evidence>
<feature type="chain" id="PRO_5044071857" evidence="1">
    <location>
        <begin position="18"/>
        <end position="173"/>
    </location>
</feature>
<reference evidence="3" key="1">
    <citation type="submission" date="2016-10" db="EMBL/GenBank/DDBJ databases">
        <authorList>
            <person name="Cai Z."/>
        </authorList>
    </citation>
    <scope>NUCLEOTIDE SEQUENCE [LARGE SCALE GENOMIC DNA]</scope>
    <source>
        <strain evidence="3">DSM 25227</strain>
    </source>
</reference>
<accession>A0A2Y9A2E3</accession>
<keyword evidence="1" id="KW-0732">Signal</keyword>
<protein>
    <submittedName>
        <fullName evidence="3">Uncharacterized protein</fullName>
    </submittedName>
</protein>
<organism evidence="3 5">
    <name type="scientific">Jannaschia seohaensis</name>
    <dbReference type="NCBI Taxonomy" id="475081"/>
    <lineage>
        <taxon>Bacteria</taxon>
        <taxon>Pseudomonadati</taxon>
        <taxon>Pseudomonadota</taxon>
        <taxon>Alphaproteobacteria</taxon>
        <taxon>Rhodobacterales</taxon>
        <taxon>Roseobacteraceae</taxon>
        <taxon>Jannaschia</taxon>
    </lineage>
</organism>
<dbReference type="Proteomes" id="UP000245839">
    <property type="component" value="Unassembled WGS sequence"/>
</dbReference>
<evidence type="ECO:0000313" key="2">
    <source>
        <dbReference type="EMBL" id="PWJ22167.1"/>
    </source>
</evidence>
<dbReference type="EMBL" id="UETC01000001">
    <property type="protein sequence ID" value="SSA38445.1"/>
    <property type="molecule type" value="Genomic_DNA"/>
</dbReference>
<sequence>MIRLLMICAALAGPAHSATYGFCWRGANDYRLEGYISYPDDFPGRIVTQDDVTGFGIVGWRGDTYLGRWSLKELTPETSWVLRFDTRALAFPTGGDRLLGTYQAWNANGRVDDCGDPGFGFNGGNVGQDVCVNGRYIAASTIDPTTPLRIAANPADPCGPAPMSALPGARRHG</sequence>
<reference evidence="2 4" key="3">
    <citation type="submission" date="2018-03" db="EMBL/GenBank/DDBJ databases">
        <title>Genomic Encyclopedia of Archaeal and Bacterial Type Strains, Phase II (KMG-II): from individual species to whole genera.</title>
        <authorList>
            <person name="Goeker M."/>
        </authorList>
    </citation>
    <scope>NUCLEOTIDE SEQUENCE [LARGE SCALE GENOMIC DNA]</scope>
    <source>
        <strain evidence="2 4">DSM 25227</strain>
    </source>
</reference>
<keyword evidence="4" id="KW-1185">Reference proteome</keyword>
<evidence type="ECO:0000313" key="4">
    <source>
        <dbReference type="Proteomes" id="UP000245839"/>
    </source>
</evidence>
<dbReference type="RefSeq" id="WP_174900356.1">
    <property type="nucleotide sequence ID" value="NZ_QGDJ01000001.1"/>
</dbReference>
<reference evidence="5" key="2">
    <citation type="submission" date="2016-10" db="EMBL/GenBank/DDBJ databases">
        <authorList>
            <person name="Varghese N."/>
            <person name="Submissions S."/>
        </authorList>
    </citation>
    <scope>NUCLEOTIDE SEQUENCE [LARGE SCALE GENOMIC DNA]</scope>
    <source>
        <strain evidence="5">DSM 25227</strain>
    </source>
</reference>